<protein>
    <submittedName>
        <fullName evidence="3">Uncharacterized protein</fullName>
    </submittedName>
</protein>
<organism evidence="3 4">
    <name type="scientific">Corchorus olitorius</name>
    <dbReference type="NCBI Taxonomy" id="93759"/>
    <lineage>
        <taxon>Eukaryota</taxon>
        <taxon>Viridiplantae</taxon>
        <taxon>Streptophyta</taxon>
        <taxon>Embryophyta</taxon>
        <taxon>Tracheophyta</taxon>
        <taxon>Spermatophyta</taxon>
        <taxon>Magnoliopsida</taxon>
        <taxon>eudicotyledons</taxon>
        <taxon>Gunneridae</taxon>
        <taxon>Pentapetalae</taxon>
        <taxon>rosids</taxon>
        <taxon>malvids</taxon>
        <taxon>Malvales</taxon>
        <taxon>Malvaceae</taxon>
        <taxon>Grewioideae</taxon>
        <taxon>Apeibeae</taxon>
        <taxon>Corchorus</taxon>
    </lineage>
</organism>
<evidence type="ECO:0000313" key="4">
    <source>
        <dbReference type="Proteomes" id="UP000187203"/>
    </source>
</evidence>
<gene>
    <name evidence="3" type="ORF">COLO4_28126</name>
</gene>
<feature type="coiled-coil region" evidence="1">
    <location>
        <begin position="434"/>
        <end position="525"/>
    </location>
</feature>
<comment type="caution">
    <text evidence="3">The sequence shown here is derived from an EMBL/GenBank/DDBJ whole genome shotgun (WGS) entry which is preliminary data.</text>
</comment>
<keyword evidence="4" id="KW-1185">Reference proteome</keyword>
<evidence type="ECO:0000256" key="2">
    <source>
        <dbReference type="SAM" id="MobiDB-lite"/>
    </source>
</evidence>
<evidence type="ECO:0000313" key="3">
    <source>
        <dbReference type="EMBL" id="OMO71663.1"/>
    </source>
</evidence>
<proteinExistence type="predicted"/>
<dbReference type="STRING" id="93759.A0A1R3HMZ1"/>
<sequence>MALQFTPPCRCPFFKTKGCSLHVATCSLDFWFALGFRRFSGKAVGPDPHFAIFTLSLSTVSPSSLSVSMPSGSGLRVIEDVGEDANDQHEEVQQAYEGGETVDDNNGADEDNGEVTGSIVVQGRVGTGAVVTTSANQCRGWIEEYNREAESKFPAALGCITKKGYGGTRFQGNDSHHKWKWEFFGVEVEDSTSWGLDGQWRMPDTHLANKQDYALSDVEEKLKATILKHHRLAEVLLWLCGLAPRPTKMSGIADFQFGKCNPLRVGKQNIIVNCRGERGRRFIEKEVVGQDYHIVVRSASRFVGSGVPINPEGSVRHLGRGKGVMRLSNLSIAIEQEAATQPTLGDHHANASPSKETMDLATIQRLRAEKKAKSTAEKSSTSTVVKDHVAAALSSGRQTTPPTSRVAPAGVGDHVVQQPASSVATLPKGASGLMDELELTLKKLKKVVQKEKDKEKRQKEAALKDVAELQEEVKMAKKAEEDARGALEQEKLGRQADKVAASKDKAALEAQVAALESKLQNDFIEVLDVAVVSARHMASKYMGVDLSDVPLENPEFPEGYELPACLRPSDASAEMEDRVNLEDQTDRSSHSGSKRQRTK</sequence>
<dbReference type="OrthoDB" id="1750920at2759"/>
<reference evidence="4" key="1">
    <citation type="submission" date="2013-09" db="EMBL/GenBank/DDBJ databases">
        <title>Corchorus olitorius genome sequencing.</title>
        <authorList>
            <person name="Alam M."/>
            <person name="Haque M.S."/>
            <person name="Islam M.S."/>
            <person name="Emdad E.M."/>
            <person name="Islam M.M."/>
            <person name="Ahmed B."/>
            <person name="Halim A."/>
            <person name="Hossen Q.M.M."/>
            <person name="Hossain M.Z."/>
            <person name="Ahmed R."/>
            <person name="Khan M.M."/>
            <person name="Islam R."/>
            <person name="Rashid M.M."/>
            <person name="Khan S.A."/>
            <person name="Rahman M.S."/>
            <person name="Alam M."/>
            <person name="Yahiya A.S."/>
            <person name="Khan M.S."/>
            <person name="Azam M.S."/>
            <person name="Haque T."/>
            <person name="Lashkar M.Z.H."/>
            <person name="Akhand A.I."/>
            <person name="Morshed G."/>
            <person name="Roy S."/>
            <person name="Uddin K.S."/>
            <person name="Rabeya T."/>
            <person name="Hossain A.S."/>
            <person name="Chowdhury A."/>
            <person name="Snigdha A.R."/>
            <person name="Mortoza M.S."/>
            <person name="Matin S.A."/>
            <person name="Hoque S.M.E."/>
            <person name="Islam M.K."/>
            <person name="Roy D.K."/>
            <person name="Haider R."/>
            <person name="Moosa M.M."/>
            <person name="Elias S.M."/>
            <person name="Hasan A.M."/>
            <person name="Jahan S."/>
            <person name="Shafiuddin M."/>
            <person name="Mahmood N."/>
            <person name="Shommy N.S."/>
        </authorList>
    </citation>
    <scope>NUCLEOTIDE SEQUENCE [LARGE SCALE GENOMIC DNA]</scope>
    <source>
        <strain evidence="4">cv. O-4</strain>
    </source>
</reference>
<keyword evidence="1" id="KW-0175">Coiled coil</keyword>
<dbReference type="AlphaFoldDB" id="A0A1R3HMZ1"/>
<dbReference type="Proteomes" id="UP000187203">
    <property type="component" value="Unassembled WGS sequence"/>
</dbReference>
<accession>A0A1R3HMZ1</accession>
<dbReference type="EMBL" id="AWUE01019757">
    <property type="protein sequence ID" value="OMO71663.1"/>
    <property type="molecule type" value="Genomic_DNA"/>
</dbReference>
<evidence type="ECO:0000256" key="1">
    <source>
        <dbReference type="SAM" id="Coils"/>
    </source>
</evidence>
<feature type="compositionally biased region" description="Basic and acidic residues" evidence="2">
    <location>
        <begin position="575"/>
        <end position="589"/>
    </location>
</feature>
<name>A0A1R3HMZ1_9ROSI</name>
<feature type="region of interest" description="Disordered" evidence="2">
    <location>
        <begin position="558"/>
        <end position="599"/>
    </location>
</feature>